<dbReference type="EMBL" id="MU005784">
    <property type="protein sequence ID" value="KAF2703993.1"/>
    <property type="molecule type" value="Genomic_DNA"/>
</dbReference>
<evidence type="ECO:0000313" key="2">
    <source>
        <dbReference type="Proteomes" id="UP000799428"/>
    </source>
</evidence>
<keyword evidence="2" id="KW-1185">Reference proteome</keyword>
<dbReference type="AlphaFoldDB" id="A0A6G1JUJ0"/>
<reference evidence="1" key="1">
    <citation type="journal article" date="2020" name="Stud. Mycol.">
        <title>101 Dothideomycetes genomes: a test case for predicting lifestyles and emergence of pathogens.</title>
        <authorList>
            <person name="Haridas S."/>
            <person name="Albert R."/>
            <person name="Binder M."/>
            <person name="Bloem J."/>
            <person name="Labutti K."/>
            <person name="Salamov A."/>
            <person name="Andreopoulos B."/>
            <person name="Baker S."/>
            <person name="Barry K."/>
            <person name="Bills G."/>
            <person name="Bluhm B."/>
            <person name="Cannon C."/>
            <person name="Castanera R."/>
            <person name="Culley D."/>
            <person name="Daum C."/>
            <person name="Ezra D."/>
            <person name="Gonzalez J."/>
            <person name="Henrissat B."/>
            <person name="Kuo A."/>
            <person name="Liang C."/>
            <person name="Lipzen A."/>
            <person name="Lutzoni F."/>
            <person name="Magnuson J."/>
            <person name="Mondo S."/>
            <person name="Nolan M."/>
            <person name="Ohm R."/>
            <person name="Pangilinan J."/>
            <person name="Park H.-J."/>
            <person name="Ramirez L."/>
            <person name="Alfaro M."/>
            <person name="Sun H."/>
            <person name="Tritt A."/>
            <person name="Yoshinaga Y."/>
            <person name="Zwiers L.-H."/>
            <person name="Turgeon B."/>
            <person name="Goodwin S."/>
            <person name="Spatafora J."/>
            <person name="Crous P."/>
            <person name="Grigoriev I."/>
        </authorList>
    </citation>
    <scope>NUCLEOTIDE SEQUENCE</scope>
    <source>
        <strain evidence="1">CBS 279.74</strain>
    </source>
</reference>
<dbReference type="Proteomes" id="UP000799428">
    <property type="component" value="Unassembled WGS sequence"/>
</dbReference>
<gene>
    <name evidence="1" type="ORF">K504DRAFT_168449</name>
</gene>
<accession>A0A6G1JUJ0</accession>
<protein>
    <submittedName>
        <fullName evidence="1">Uncharacterized protein</fullName>
    </submittedName>
</protein>
<organism evidence="1 2">
    <name type="scientific">Pleomassaria siparia CBS 279.74</name>
    <dbReference type="NCBI Taxonomy" id="1314801"/>
    <lineage>
        <taxon>Eukaryota</taxon>
        <taxon>Fungi</taxon>
        <taxon>Dikarya</taxon>
        <taxon>Ascomycota</taxon>
        <taxon>Pezizomycotina</taxon>
        <taxon>Dothideomycetes</taxon>
        <taxon>Pleosporomycetidae</taxon>
        <taxon>Pleosporales</taxon>
        <taxon>Pleomassariaceae</taxon>
        <taxon>Pleomassaria</taxon>
    </lineage>
</organism>
<proteinExistence type="predicted"/>
<sequence length="72" mass="7900">MNGLQWLRGAAVFWEGLRVKFALSSPDLSASNCFASVCFASVSTCVFRHEVVTSLLCALCTLRQSVVRNFVV</sequence>
<name>A0A6G1JUJ0_9PLEO</name>
<evidence type="ECO:0000313" key="1">
    <source>
        <dbReference type="EMBL" id="KAF2703993.1"/>
    </source>
</evidence>